<dbReference type="Gene3D" id="3.40.710.10">
    <property type="entry name" value="DD-peptidase/beta-lactamase superfamily"/>
    <property type="match status" value="1"/>
</dbReference>
<keyword evidence="3" id="KW-0378">Hydrolase</keyword>
<dbReference type="Pfam" id="PF00144">
    <property type="entry name" value="Beta-lactamase"/>
    <property type="match status" value="1"/>
</dbReference>
<dbReference type="PANTHER" id="PTHR46825:SF9">
    <property type="entry name" value="BETA-LACTAMASE-RELATED DOMAIN-CONTAINING PROTEIN"/>
    <property type="match status" value="1"/>
</dbReference>
<evidence type="ECO:0000259" key="2">
    <source>
        <dbReference type="Pfam" id="PF00144"/>
    </source>
</evidence>
<dbReference type="GO" id="GO:0016787">
    <property type="term" value="F:hydrolase activity"/>
    <property type="evidence" value="ECO:0007669"/>
    <property type="project" value="UniProtKB-KW"/>
</dbReference>
<dbReference type="RefSeq" id="WP_099789173.1">
    <property type="nucleotide sequence ID" value="NZ_JBHLYV010000098.1"/>
</dbReference>
<accession>A0A2G8TDX5</accession>
<dbReference type="InterPro" id="IPR012338">
    <property type="entry name" value="Beta-lactam/transpept-like"/>
</dbReference>
<name>A0A2G8TDX5_9BURK</name>
<sequence length="358" mass="37803">MRRLVLRFSLSLPLLALSAPFVFAQSAATLDNAVKDALGADFNGVVLVRAPGAAPQMRAYGFADFDKATPNLAATRFQIGSITKWLTSVAVLRLVDQAKLSIDTPVGAYLPQMPAPAAGTVTLRHLLSNTSGIPNGVVQEFRKDPSIAVLKLTKLEATLRFASGAPAFAPGSRFDYSPTNWVVVAAVLESVTGKPFALVLDEQVLRPAGVKATGVPDRPFETLPGGALAYASGADHKPKMSPTVDFVAASGTVFSTAEDLAALAHAVYETALLSPQSRLQLSGILTDENYALGGRVRTMEFAGRSVQVASQAGVTGGFKSLLLHVPGEDKTVIILNNTDMQQSDQARAGEALLRTLYR</sequence>
<dbReference type="OrthoDB" id="9801061at2"/>
<dbReference type="AlphaFoldDB" id="A0A2G8TDX5"/>
<feature type="signal peptide" evidence="1">
    <location>
        <begin position="1"/>
        <end position="24"/>
    </location>
</feature>
<evidence type="ECO:0000313" key="3">
    <source>
        <dbReference type="EMBL" id="PIL44255.1"/>
    </source>
</evidence>
<feature type="chain" id="PRO_5013768969" evidence="1">
    <location>
        <begin position="25"/>
        <end position="358"/>
    </location>
</feature>
<evidence type="ECO:0000256" key="1">
    <source>
        <dbReference type="SAM" id="SignalP"/>
    </source>
</evidence>
<proteinExistence type="predicted"/>
<gene>
    <name evidence="3" type="ORF">CR105_14355</name>
</gene>
<organism evidence="3 4">
    <name type="scientific">Massilia eurypsychrophila</name>
    <dbReference type="NCBI Taxonomy" id="1485217"/>
    <lineage>
        <taxon>Bacteria</taxon>
        <taxon>Pseudomonadati</taxon>
        <taxon>Pseudomonadota</taxon>
        <taxon>Betaproteobacteria</taxon>
        <taxon>Burkholderiales</taxon>
        <taxon>Oxalobacteraceae</taxon>
        <taxon>Telluria group</taxon>
        <taxon>Massilia</taxon>
    </lineage>
</organism>
<feature type="domain" description="Beta-lactamase-related" evidence="2">
    <location>
        <begin position="32"/>
        <end position="349"/>
    </location>
</feature>
<dbReference type="EMBL" id="PDOC01000008">
    <property type="protein sequence ID" value="PIL44255.1"/>
    <property type="molecule type" value="Genomic_DNA"/>
</dbReference>
<comment type="caution">
    <text evidence="3">The sequence shown here is derived from an EMBL/GenBank/DDBJ whole genome shotgun (WGS) entry which is preliminary data.</text>
</comment>
<protein>
    <submittedName>
        <fullName evidence="3">Serine hydrolase</fullName>
    </submittedName>
</protein>
<evidence type="ECO:0000313" key="4">
    <source>
        <dbReference type="Proteomes" id="UP000230390"/>
    </source>
</evidence>
<dbReference type="Proteomes" id="UP000230390">
    <property type="component" value="Unassembled WGS sequence"/>
</dbReference>
<dbReference type="SUPFAM" id="SSF56601">
    <property type="entry name" value="beta-lactamase/transpeptidase-like"/>
    <property type="match status" value="1"/>
</dbReference>
<keyword evidence="4" id="KW-1185">Reference proteome</keyword>
<dbReference type="InterPro" id="IPR001466">
    <property type="entry name" value="Beta-lactam-related"/>
</dbReference>
<reference evidence="3 4" key="1">
    <citation type="submission" date="2017-10" db="EMBL/GenBank/DDBJ databases">
        <title>Massilia psychrophilum sp. nov., a novel purple-pigmented bacterium isolated from Tianshan glacier, Xinjiang Municipality, China.</title>
        <authorList>
            <person name="Wang H."/>
        </authorList>
    </citation>
    <scope>NUCLEOTIDE SEQUENCE [LARGE SCALE GENOMIC DNA]</scope>
    <source>
        <strain evidence="3 4">JCM 30074</strain>
    </source>
</reference>
<keyword evidence="1" id="KW-0732">Signal</keyword>
<dbReference type="PANTHER" id="PTHR46825">
    <property type="entry name" value="D-ALANYL-D-ALANINE-CARBOXYPEPTIDASE/ENDOPEPTIDASE AMPH"/>
    <property type="match status" value="1"/>
</dbReference>
<dbReference type="InterPro" id="IPR050491">
    <property type="entry name" value="AmpC-like"/>
</dbReference>